<evidence type="ECO:0000256" key="1">
    <source>
        <dbReference type="SAM" id="MobiDB-lite"/>
    </source>
</evidence>
<feature type="region of interest" description="Disordered" evidence="1">
    <location>
        <begin position="69"/>
        <end position="93"/>
    </location>
</feature>
<dbReference type="RefSeq" id="WP_222975348.1">
    <property type="nucleotide sequence ID" value="NZ_JAINVZ010000004.1"/>
</dbReference>
<name>A0ABS7QND4_9ACTN</name>
<comment type="caution">
    <text evidence="2">The sequence shown here is derived from an EMBL/GenBank/DDBJ whole genome shotgun (WGS) entry which is preliminary data.</text>
</comment>
<sequence length="93" mass="9930">MIDAFFRLVVDCQGRTSLCIDLVLDALDAPYGDAGAMSRSLPDRSTTPSLCAVPTHLYTEYLLDEAAAHQSAPATTRTTTPSPKSARACSRPT</sequence>
<organism evidence="2 3">
    <name type="scientific">Streptantibioticus parmotrematis</name>
    <dbReference type="NCBI Taxonomy" id="2873249"/>
    <lineage>
        <taxon>Bacteria</taxon>
        <taxon>Bacillati</taxon>
        <taxon>Actinomycetota</taxon>
        <taxon>Actinomycetes</taxon>
        <taxon>Kitasatosporales</taxon>
        <taxon>Streptomycetaceae</taxon>
        <taxon>Streptantibioticus</taxon>
    </lineage>
</organism>
<evidence type="ECO:0000313" key="2">
    <source>
        <dbReference type="EMBL" id="MBY8884679.1"/>
    </source>
</evidence>
<dbReference type="Proteomes" id="UP001198565">
    <property type="component" value="Unassembled WGS sequence"/>
</dbReference>
<proteinExistence type="predicted"/>
<reference evidence="2 3" key="1">
    <citation type="submission" date="2021-08" db="EMBL/GenBank/DDBJ databases">
        <title>Streptomyces sp. PTM05 isolated from lichen.</title>
        <authorList>
            <person name="Somphong A."/>
            <person name="Phongsopitanun W."/>
            <person name="Tanasupawat S."/>
        </authorList>
    </citation>
    <scope>NUCLEOTIDE SEQUENCE [LARGE SCALE GENOMIC DNA]</scope>
    <source>
        <strain evidence="2 3">Ptm05</strain>
    </source>
</reference>
<feature type="compositionally biased region" description="Low complexity" evidence="1">
    <location>
        <begin position="71"/>
        <end position="87"/>
    </location>
</feature>
<accession>A0ABS7QND4</accession>
<evidence type="ECO:0000313" key="3">
    <source>
        <dbReference type="Proteomes" id="UP001198565"/>
    </source>
</evidence>
<keyword evidence="3" id="KW-1185">Reference proteome</keyword>
<protein>
    <submittedName>
        <fullName evidence="2">Uncharacterized protein</fullName>
    </submittedName>
</protein>
<dbReference type="EMBL" id="JAINVZ010000004">
    <property type="protein sequence ID" value="MBY8884679.1"/>
    <property type="molecule type" value="Genomic_DNA"/>
</dbReference>
<gene>
    <name evidence="2" type="ORF">K7472_07450</name>
</gene>